<evidence type="ECO:0000313" key="5">
    <source>
        <dbReference type="EMBL" id="KAL1116277.1"/>
    </source>
</evidence>
<dbReference type="PIRSF" id="PIRSF000915">
    <property type="entry name" value="PGP-type_phosphatase"/>
    <property type="match status" value="1"/>
</dbReference>
<dbReference type="Pfam" id="PF13344">
    <property type="entry name" value="Hydrolase_6"/>
    <property type="match status" value="1"/>
</dbReference>
<dbReference type="PANTHER" id="PTHR19288:SF93">
    <property type="entry name" value="FI11325P-RELATED"/>
    <property type="match status" value="1"/>
</dbReference>
<dbReference type="Gene3D" id="3.40.50.1000">
    <property type="entry name" value="HAD superfamily/HAD-like"/>
    <property type="match status" value="2"/>
</dbReference>
<evidence type="ECO:0000256" key="3">
    <source>
        <dbReference type="PIRSR" id="PIRSR000915-2"/>
    </source>
</evidence>
<name>A0ABD0XZC2_9HEMI</name>
<comment type="similarity">
    <text evidence="2">Belongs to the HAD-like hydrolase superfamily.</text>
</comment>
<evidence type="ECO:0000256" key="4">
    <source>
        <dbReference type="PIRSR" id="PIRSR000915-3"/>
    </source>
</evidence>
<keyword evidence="1 2" id="KW-0378">Hydrolase</keyword>
<dbReference type="GO" id="GO:0016787">
    <property type="term" value="F:hydrolase activity"/>
    <property type="evidence" value="ECO:0007669"/>
    <property type="project" value="UniProtKB-KW"/>
</dbReference>
<evidence type="ECO:0000313" key="6">
    <source>
        <dbReference type="Proteomes" id="UP001558652"/>
    </source>
</evidence>
<dbReference type="NCBIfam" id="TIGR01452">
    <property type="entry name" value="PGP_euk"/>
    <property type="match status" value="1"/>
</dbReference>
<keyword evidence="6" id="KW-1185">Reference proteome</keyword>
<dbReference type="InterPro" id="IPR036412">
    <property type="entry name" value="HAD-like_sf"/>
</dbReference>
<dbReference type="AlphaFoldDB" id="A0ABD0XZC2"/>
<dbReference type="NCBIfam" id="TIGR01460">
    <property type="entry name" value="HAD-SF-IIA"/>
    <property type="match status" value="1"/>
</dbReference>
<evidence type="ECO:0000256" key="2">
    <source>
        <dbReference type="PIRNR" id="PIRNR000915"/>
    </source>
</evidence>
<accession>A0ABD0XZC2</accession>
<organism evidence="5 6">
    <name type="scientific">Ranatra chinensis</name>
    <dbReference type="NCBI Taxonomy" id="642074"/>
    <lineage>
        <taxon>Eukaryota</taxon>
        <taxon>Metazoa</taxon>
        <taxon>Ecdysozoa</taxon>
        <taxon>Arthropoda</taxon>
        <taxon>Hexapoda</taxon>
        <taxon>Insecta</taxon>
        <taxon>Pterygota</taxon>
        <taxon>Neoptera</taxon>
        <taxon>Paraneoptera</taxon>
        <taxon>Hemiptera</taxon>
        <taxon>Heteroptera</taxon>
        <taxon>Panheteroptera</taxon>
        <taxon>Nepomorpha</taxon>
        <taxon>Nepidae</taxon>
        <taxon>Ranatrinae</taxon>
        <taxon>Ranatra</taxon>
    </lineage>
</organism>
<dbReference type="SUPFAM" id="SSF56784">
    <property type="entry name" value="HAD-like"/>
    <property type="match status" value="1"/>
</dbReference>
<evidence type="ECO:0008006" key="7">
    <source>
        <dbReference type="Google" id="ProtNLM"/>
    </source>
</evidence>
<dbReference type="Pfam" id="PF13242">
    <property type="entry name" value="Hydrolase_like"/>
    <property type="match status" value="1"/>
</dbReference>
<dbReference type="EMBL" id="JBFDAA010000018">
    <property type="protein sequence ID" value="KAL1116277.1"/>
    <property type="molecule type" value="Genomic_DNA"/>
</dbReference>
<dbReference type="InterPro" id="IPR006357">
    <property type="entry name" value="HAD-SF_hydro_IIA"/>
</dbReference>
<comment type="cofactor">
    <cofactor evidence="4">
        <name>Mg(2+)</name>
        <dbReference type="ChEBI" id="CHEBI:18420"/>
    </cofactor>
    <text evidence="4">Divalent metal ions. Mg(2+) is the most effective.</text>
</comment>
<feature type="binding site" evidence="3">
    <location>
        <position position="179"/>
    </location>
    <ligand>
        <name>substrate</name>
    </ligand>
</feature>
<dbReference type="Proteomes" id="UP001558652">
    <property type="component" value="Unassembled WGS sequence"/>
</dbReference>
<evidence type="ECO:0000256" key="1">
    <source>
        <dbReference type="ARBA" id="ARBA00022801"/>
    </source>
</evidence>
<comment type="caution">
    <text evidence="5">The sequence shown here is derived from an EMBL/GenBank/DDBJ whole genome shotgun (WGS) entry which is preliminary data.</text>
</comment>
<gene>
    <name evidence="5" type="ORF">AAG570_005772</name>
</gene>
<dbReference type="InterPro" id="IPR006349">
    <property type="entry name" value="PGP_euk"/>
</dbReference>
<dbReference type="InterPro" id="IPR023214">
    <property type="entry name" value="HAD_sf"/>
</dbReference>
<feature type="binding site" evidence="4">
    <location>
        <position position="204"/>
    </location>
    <ligand>
        <name>Mg(2+)</name>
        <dbReference type="ChEBI" id="CHEBI:18420"/>
    </ligand>
</feature>
<dbReference type="PANTHER" id="PTHR19288">
    <property type="entry name" value="4-NITROPHENYLPHOSPHATASE-RELATED"/>
    <property type="match status" value="1"/>
</dbReference>
<proteinExistence type="inferred from homology"/>
<sequence length="264" mass="28773">MNAFKDMGKKVFYVTNNSTLTRPEFRDKCTRLGFKATEDDIISTAWLTARYLTNAGFNKRAYIIGSKAIAKELKKVGIESIGVGPDLVNPAKLKSGIVLEELAPSDRDVGAVIVGFDHHFSLPKIVKACTYLADPECLFIGTNTDQTYPHQGNFVWPGTGAFIAAIETGSQRKANIVGKPESFIIDTVLKGSGFDPKRTVMLGDRCNTDIHFGNSGGMLTILVLSGVTSLKELNEYKAQGQTHLLPTFYTNSIADLMPFLGADK</sequence>
<protein>
    <recommendedName>
        <fullName evidence="7">Phosphoglycolate phosphatase</fullName>
    </recommendedName>
</protein>
<reference evidence="5 6" key="1">
    <citation type="submission" date="2024-07" db="EMBL/GenBank/DDBJ databases">
        <title>Chromosome-level genome assembly of the water stick insect Ranatra chinensis (Heteroptera: Nepidae).</title>
        <authorList>
            <person name="Liu X."/>
        </authorList>
    </citation>
    <scope>NUCLEOTIDE SEQUENCE [LARGE SCALE GENOMIC DNA]</scope>
    <source>
        <strain evidence="5">Cailab_2021Rc</strain>
        <tissue evidence="5">Muscle</tissue>
    </source>
</reference>
<keyword evidence="4" id="KW-0460">Magnesium</keyword>
<keyword evidence="4" id="KW-0479">Metal-binding</keyword>